<gene>
    <name evidence="1" type="ORF">O181_018849</name>
</gene>
<dbReference type="EMBL" id="AVOT02005470">
    <property type="protein sequence ID" value="MBW0479134.1"/>
    <property type="molecule type" value="Genomic_DNA"/>
</dbReference>
<reference evidence="1" key="1">
    <citation type="submission" date="2021-03" db="EMBL/GenBank/DDBJ databases">
        <title>Draft genome sequence of rust myrtle Austropuccinia psidii MF-1, a brazilian biotype.</title>
        <authorList>
            <person name="Quecine M.C."/>
            <person name="Pachon D.M.R."/>
            <person name="Bonatelli M.L."/>
            <person name="Correr F.H."/>
            <person name="Franceschini L.M."/>
            <person name="Leite T.F."/>
            <person name="Margarido G.R.A."/>
            <person name="Almeida C.A."/>
            <person name="Ferrarezi J.A."/>
            <person name="Labate C.A."/>
        </authorList>
    </citation>
    <scope>NUCLEOTIDE SEQUENCE</scope>
    <source>
        <strain evidence="1">MF-1</strain>
    </source>
</reference>
<evidence type="ECO:0008006" key="3">
    <source>
        <dbReference type="Google" id="ProtNLM"/>
    </source>
</evidence>
<protein>
    <recommendedName>
        <fullName evidence="3">Reverse transcriptase domain-containing protein</fullName>
    </recommendedName>
</protein>
<sequence>MPFGVENSPPHYKTRMNTIFPTELSEGWLIIYSDDIIISNYPDSPEYVPLEVEQQIRIEGISITDIGTEFFEEVSKSYKQDKNFHILRSLVDKDCKDTDLLSSFDEEWKAL</sequence>
<organism evidence="1 2">
    <name type="scientific">Austropuccinia psidii MF-1</name>
    <dbReference type="NCBI Taxonomy" id="1389203"/>
    <lineage>
        <taxon>Eukaryota</taxon>
        <taxon>Fungi</taxon>
        <taxon>Dikarya</taxon>
        <taxon>Basidiomycota</taxon>
        <taxon>Pucciniomycotina</taxon>
        <taxon>Pucciniomycetes</taxon>
        <taxon>Pucciniales</taxon>
        <taxon>Sphaerophragmiaceae</taxon>
        <taxon>Austropuccinia</taxon>
    </lineage>
</organism>
<accession>A0A9Q3C8F5</accession>
<comment type="caution">
    <text evidence="1">The sequence shown here is derived from an EMBL/GenBank/DDBJ whole genome shotgun (WGS) entry which is preliminary data.</text>
</comment>
<dbReference type="Proteomes" id="UP000765509">
    <property type="component" value="Unassembled WGS sequence"/>
</dbReference>
<name>A0A9Q3C8F5_9BASI</name>
<evidence type="ECO:0000313" key="1">
    <source>
        <dbReference type="EMBL" id="MBW0479134.1"/>
    </source>
</evidence>
<keyword evidence="2" id="KW-1185">Reference proteome</keyword>
<evidence type="ECO:0000313" key="2">
    <source>
        <dbReference type="Proteomes" id="UP000765509"/>
    </source>
</evidence>
<proteinExistence type="predicted"/>
<dbReference type="AlphaFoldDB" id="A0A9Q3C8F5"/>